<dbReference type="SUPFAM" id="SSF56112">
    <property type="entry name" value="Protein kinase-like (PK-like)"/>
    <property type="match status" value="1"/>
</dbReference>
<feature type="domain" description="Protein kinase" evidence="6">
    <location>
        <begin position="81"/>
        <end position="342"/>
    </location>
</feature>
<dbReference type="EMBL" id="SIHI01000001">
    <property type="protein sequence ID" value="TWT56689.1"/>
    <property type="molecule type" value="Genomic_DNA"/>
</dbReference>
<keyword evidence="4 7" id="KW-0418">Kinase</keyword>
<evidence type="ECO:0000259" key="6">
    <source>
        <dbReference type="PROSITE" id="PS50011"/>
    </source>
</evidence>
<evidence type="ECO:0000256" key="4">
    <source>
        <dbReference type="ARBA" id="ARBA00022777"/>
    </source>
</evidence>
<dbReference type="RefSeq" id="WP_146506622.1">
    <property type="nucleotide sequence ID" value="NZ_SIHI01000001.1"/>
</dbReference>
<dbReference type="Gene3D" id="3.30.200.20">
    <property type="entry name" value="Phosphorylase Kinase, domain 1"/>
    <property type="match status" value="1"/>
</dbReference>
<name>A0A5C5X242_9PLAN</name>
<evidence type="ECO:0000256" key="5">
    <source>
        <dbReference type="ARBA" id="ARBA00022840"/>
    </source>
</evidence>
<dbReference type="InterPro" id="IPR000719">
    <property type="entry name" value="Prot_kinase_dom"/>
</dbReference>
<keyword evidence="1" id="KW-0723">Serine/threonine-protein kinase</keyword>
<evidence type="ECO:0000256" key="1">
    <source>
        <dbReference type="ARBA" id="ARBA00022527"/>
    </source>
</evidence>
<dbReference type="AlphaFoldDB" id="A0A5C5X242"/>
<gene>
    <name evidence="7" type="primary">prkC_1</name>
    <name evidence="7" type="ORF">KOR42_00430</name>
</gene>
<reference evidence="7 8" key="1">
    <citation type="submission" date="2019-02" db="EMBL/GenBank/DDBJ databases">
        <title>Deep-cultivation of Planctomycetes and their phenomic and genomic characterization uncovers novel biology.</title>
        <authorList>
            <person name="Wiegand S."/>
            <person name="Jogler M."/>
            <person name="Boedeker C."/>
            <person name="Pinto D."/>
            <person name="Vollmers J."/>
            <person name="Rivas-Marin E."/>
            <person name="Kohn T."/>
            <person name="Peeters S.H."/>
            <person name="Heuer A."/>
            <person name="Rast P."/>
            <person name="Oberbeckmann S."/>
            <person name="Bunk B."/>
            <person name="Jeske O."/>
            <person name="Meyerdierks A."/>
            <person name="Storesund J.E."/>
            <person name="Kallscheuer N."/>
            <person name="Luecker S."/>
            <person name="Lage O.M."/>
            <person name="Pohl T."/>
            <person name="Merkel B.J."/>
            <person name="Hornburger P."/>
            <person name="Mueller R.-W."/>
            <person name="Bruemmer F."/>
            <person name="Labrenz M."/>
            <person name="Spormann A.M."/>
            <person name="Op Den Camp H."/>
            <person name="Overmann J."/>
            <person name="Amann R."/>
            <person name="Jetten M.S.M."/>
            <person name="Mascher T."/>
            <person name="Medema M.H."/>
            <person name="Devos D.P."/>
            <person name="Kaster A.-K."/>
            <person name="Ovreas L."/>
            <person name="Rohde M."/>
            <person name="Galperin M.Y."/>
            <person name="Jogler C."/>
        </authorList>
    </citation>
    <scope>NUCLEOTIDE SEQUENCE [LARGE SCALE GENOMIC DNA]</scope>
    <source>
        <strain evidence="7 8">KOR42</strain>
    </source>
</reference>
<keyword evidence="3" id="KW-0547">Nucleotide-binding</keyword>
<protein>
    <submittedName>
        <fullName evidence="7">Serine/threonine-protein kinase PrkC</fullName>
        <ecNumber evidence="7">2.7.11.1</ecNumber>
    </submittedName>
</protein>
<dbReference type="Pfam" id="PF00069">
    <property type="entry name" value="Pkinase"/>
    <property type="match status" value="1"/>
</dbReference>
<dbReference type="CDD" id="cd14014">
    <property type="entry name" value="STKc_PknB_like"/>
    <property type="match status" value="1"/>
</dbReference>
<dbReference type="PANTHER" id="PTHR24351">
    <property type="entry name" value="RIBOSOMAL PROTEIN S6 KINASE"/>
    <property type="match status" value="1"/>
</dbReference>
<evidence type="ECO:0000256" key="3">
    <source>
        <dbReference type="ARBA" id="ARBA00022741"/>
    </source>
</evidence>
<organism evidence="7 8">
    <name type="scientific">Thalassoglobus neptunius</name>
    <dbReference type="NCBI Taxonomy" id="1938619"/>
    <lineage>
        <taxon>Bacteria</taxon>
        <taxon>Pseudomonadati</taxon>
        <taxon>Planctomycetota</taxon>
        <taxon>Planctomycetia</taxon>
        <taxon>Planctomycetales</taxon>
        <taxon>Planctomycetaceae</taxon>
        <taxon>Thalassoglobus</taxon>
    </lineage>
</organism>
<dbReference type="PROSITE" id="PS50011">
    <property type="entry name" value="PROTEIN_KINASE_DOM"/>
    <property type="match status" value="1"/>
</dbReference>
<evidence type="ECO:0000313" key="8">
    <source>
        <dbReference type="Proteomes" id="UP000317243"/>
    </source>
</evidence>
<evidence type="ECO:0000313" key="7">
    <source>
        <dbReference type="EMBL" id="TWT56689.1"/>
    </source>
</evidence>
<comment type="caution">
    <text evidence="7">The sequence shown here is derived from an EMBL/GenBank/DDBJ whole genome shotgun (WGS) entry which is preliminary data.</text>
</comment>
<dbReference type="SMART" id="SM00220">
    <property type="entry name" value="S_TKc"/>
    <property type="match status" value="1"/>
</dbReference>
<keyword evidence="5" id="KW-0067">ATP-binding</keyword>
<keyword evidence="8" id="KW-1185">Reference proteome</keyword>
<dbReference type="OrthoDB" id="6111975at2"/>
<dbReference type="PROSITE" id="PS00108">
    <property type="entry name" value="PROTEIN_KINASE_ST"/>
    <property type="match status" value="1"/>
</dbReference>
<dbReference type="InterPro" id="IPR008271">
    <property type="entry name" value="Ser/Thr_kinase_AS"/>
</dbReference>
<evidence type="ECO:0000256" key="2">
    <source>
        <dbReference type="ARBA" id="ARBA00022679"/>
    </source>
</evidence>
<dbReference type="GO" id="GO:0005524">
    <property type="term" value="F:ATP binding"/>
    <property type="evidence" value="ECO:0007669"/>
    <property type="project" value="UniProtKB-KW"/>
</dbReference>
<accession>A0A5C5X242</accession>
<dbReference type="Gene3D" id="1.10.510.10">
    <property type="entry name" value="Transferase(Phosphotransferase) domain 1"/>
    <property type="match status" value="1"/>
</dbReference>
<dbReference type="EC" id="2.7.11.1" evidence="7"/>
<sequence>MSDSQEEPLSIYCPACNESFVRVQADTLCPQCGMPISAGDNSYLKTMLWKSAEEWISRSEALQAAKDRQIEALIGKTLEKYFLQSLLGRGGMGWVFLGRHLQLNRSCAVKVLSPDLVARDPDYLDRFCTEGQAAASIVHPNVVTVHAIGQTDDLNFLEMEYVPGRSLQTEIRNGPLLIPRATFLALGIANGLAAAHRLGIVHRDLKPDNVLLTHHGVPKISDFGLAKRLHGNSYFEMPGTLAGTPHFMAPELFSGVEASPASDVYALGVCFYYMLTGRLPFPRRKMQDLVSAATTETAPNIRELRPELPLELCECLGLMMEKSPQNRPRDGIEASQLLQAVLGQTRDLESLMHEAFDHTRHVSWVRRGEEYQIDVALPDQRRQTVFVTHSNHRYHERLLQIYSICCPAEPHYFPAALRLNSRISHGALALRDVEDQEYFVITCSYPRSTVDGEEIQKSVLEIASHADAVELLLTGKDVN</sequence>
<keyword evidence="2 7" id="KW-0808">Transferase</keyword>
<proteinExistence type="predicted"/>
<dbReference type="Proteomes" id="UP000317243">
    <property type="component" value="Unassembled WGS sequence"/>
</dbReference>
<dbReference type="InterPro" id="IPR011009">
    <property type="entry name" value="Kinase-like_dom_sf"/>
</dbReference>
<dbReference type="GO" id="GO:0004674">
    <property type="term" value="F:protein serine/threonine kinase activity"/>
    <property type="evidence" value="ECO:0007669"/>
    <property type="project" value="UniProtKB-KW"/>
</dbReference>